<dbReference type="PANTHER" id="PTHR23159:SF31">
    <property type="entry name" value="CENTROSOME-ASSOCIATED PROTEIN CEP250 ISOFORM X1"/>
    <property type="match status" value="1"/>
</dbReference>
<feature type="compositionally biased region" description="Basic residues" evidence="1">
    <location>
        <begin position="1"/>
        <end position="10"/>
    </location>
</feature>
<reference evidence="2 3" key="1">
    <citation type="journal article" date="2020" name="Microbiol. Resour. Announc.">
        <title>Draft Genome Sequence of a Cladosporium Species Isolated from the Mesophotic Ascidian Didemnum maculosum.</title>
        <authorList>
            <person name="Gioti A."/>
            <person name="Siaperas R."/>
            <person name="Nikolaivits E."/>
            <person name="Le Goff G."/>
            <person name="Ouazzani J."/>
            <person name="Kotoulas G."/>
            <person name="Topakas E."/>
        </authorList>
    </citation>
    <scope>NUCLEOTIDE SEQUENCE [LARGE SCALE GENOMIC DNA]</scope>
    <source>
        <strain evidence="2 3">TM138-S3</strain>
    </source>
</reference>
<feature type="region of interest" description="Disordered" evidence="1">
    <location>
        <begin position="296"/>
        <end position="327"/>
    </location>
</feature>
<feature type="region of interest" description="Disordered" evidence="1">
    <location>
        <begin position="563"/>
        <end position="943"/>
    </location>
</feature>
<feature type="compositionally biased region" description="Basic and acidic residues" evidence="1">
    <location>
        <begin position="19"/>
        <end position="30"/>
    </location>
</feature>
<keyword evidence="3" id="KW-1185">Reference proteome</keyword>
<accession>A0AB34KP50</accession>
<sequence>MPPLLSRKRGSPHEDEEPETRPDTKRHASDEEVMQGESPQRYRELLLEHHKKIANLQEDVEKLKRQPRLNQEAQETYAKTRSALTKKREEATMLSKDRDALKVGQNQSALKIRELSAKLAASEQNATELEAQLKQEERTSDAALRAKGEADAASKAKIRDLEAQLKKAQATLGDLEPKHAALKNEHKKFIDEAREVNSKLAADLKAAEAATVTAKDKASALEQRVQELEGCKKQSEQTAQETTARIDFLQRELEDCLNTYKQVVNEKNNMQEQGNNLHAAHEELKVECEELKARLNNQTGTSSSEDPNSMDIDRKSASRNPDITDYTRSESSGADFLGIDYPASLELISGCVLGNDKLQVIDNAMRMSEASLLPRDIEREMLAVGINHSILVVTPRFLDEKPVTVICESTPENFRFLTTELLLPYRDPRSQTEPTGEHNKEYGIMCGLAKHPDLLIEAASRARIFSMHPSDRTMHQFRNNIHAVCGKPNDWSQRVPFPEYHKRKFPGLWEEAVQRLAVFKDFKISAYAFATNNDPEDTFARWLPRVLKGVPEGEAMHRVAPAAAPSNHDDGLDDQVPDAQDSGPNAVDFVDRHQRNDQVRHQPQYQNERNSAPQPQRHQFDDAPRAPRALTDAPRAPVAASSATPRTQLDTSRAPVSATTDRRNNVPQPQRHPFDVPRATRAAIDATRAPVPTAADERHDSPEPERHPFDVPRAARAQLNAPRNPAAPPSGALTTRVGDHRVPVPAAADTSDLESYVDSEREDSDSDAQHAPARTTSAREQKAPSNYPTTDPYAAERAANAARRANNEPQRDRSSRFDRPPPAVHDRRYPGPQRDDRPRQEDRRHTRFDEERRDPPTGPRQQYRDQYRPQQHGNGNGYGYGGRGGWNRGGRGRGGGYSNDNNGYQGESRAAGKMPESRRDRSPPENQGGRSRRMQLPSERSVE</sequence>
<comment type="caution">
    <text evidence="2">The sequence shown here is derived from an EMBL/GenBank/DDBJ whole genome shotgun (WGS) entry which is preliminary data.</text>
</comment>
<protein>
    <submittedName>
        <fullName evidence="2">Uncharacterized protein</fullName>
    </submittedName>
</protein>
<feature type="compositionally biased region" description="Low complexity" evidence="1">
    <location>
        <begin position="795"/>
        <end position="804"/>
    </location>
</feature>
<evidence type="ECO:0000313" key="2">
    <source>
        <dbReference type="EMBL" id="KAL1586739.1"/>
    </source>
</evidence>
<feature type="compositionally biased region" description="Low complexity" evidence="1">
    <location>
        <begin position="679"/>
        <end position="689"/>
    </location>
</feature>
<evidence type="ECO:0000256" key="1">
    <source>
        <dbReference type="SAM" id="MobiDB-lite"/>
    </source>
</evidence>
<dbReference type="EMBL" id="JAAQHG020000013">
    <property type="protein sequence ID" value="KAL1586739.1"/>
    <property type="molecule type" value="Genomic_DNA"/>
</dbReference>
<dbReference type="PANTHER" id="PTHR23159">
    <property type="entry name" value="CENTROSOMAL PROTEIN 2"/>
    <property type="match status" value="1"/>
</dbReference>
<feature type="compositionally biased region" description="Polar residues" evidence="1">
    <location>
        <begin position="641"/>
        <end position="651"/>
    </location>
</feature>
<dbReference type="RefSeq" id="XP_069229844.1">
    <property type="nucleotide sequence ID" value="XM_069373121.1"/>
</dbReference>
<feature type="compositionally biased region" description="Polar residues" evidence="1">
    <location>
        <begin position="601"/>
        <end position="617"/>
    </location>
</feature>
<feature type="compositionally biased region" description="Polar residues" evidence="1">
    <location>
        <begin position="68"/>
        <end position="83"/>
    </location>
</feature>
<feature type="compositionally biased region" description="Basic and acidic residues" evidence="1">
    <location>
        <begin position="805"/>
        <end position="855"/>
    </location>
</feature>
<name>A0AB34KP50_9PEZI</name>
<dbReference type="AlphaFoldDB" id="A0AB34KP50"/>
<feature type="compositionally biased region" description="Acidic residues" evidence="1">
    <location>
        <begin position="751"/>
        <end position="766"/>
    </location>
</feature>
<organism evidence="2 3">
    <name type="scientific">Cladosporium halotolerans</name>
    <dbReference type="NCBI Taxonomy" id="1052096"/>
    <lineage>
        <taxon>Eukaryota</taxon>
        <taxon>Fungi</taxon>
        <taxon>Dikarya</taxon>
        <taxon>Ascomycota</taxon>
        <taxon>Pezizomycotina</taxon>
        <taxon>Dothideomycetes</taxon>
        <taxon>Dothideomycetidae</taxon>
        <taxon>Cladosporiales</taxon>
        <taxon>Cladosporiaceae</taxon>
        <taxon>Cladosporium</taxon>
    </lineage>
</organism>
<gene>
    <name evidence="2" type="ORF">WHR41_04515</name>
</gene>
<feature type="compositionally biased region" description="Gly residues" evidence="1">
    <location>
        <begin position="874"/>
        <end position="897"/>
    </location>
</feature>
<feature type="compositionally biased region" description="Basic and acidic residues" evidence="1">
    <location>
        <begin position="589"/>
        <end position="600"/>
    </location>
</feature>
<feature type="region of interest" description="Disordered" evidence="1">
    <location>
        <begin position="64"/>
        <end position="89"/>
    </location>
</feature>
<dbReference type="Proteomes" id="UP000803884">
    <property type="component" value="Unassembled WGS sequence"/>
</dbReference>
<feature type="compositionally biased region" description="Polar residues" evidence="1">
    <location>
        <begin position="296"/>
        <end position="307"/>
    </location>
</feature>
<proteinExistence type="predicted"/>
<dbReference type="GeneID" id="96005959"/>
<evidence type="ECO:0000313" key="3">
    <source>
        <dbReference type="Proteomes" id="UP000803884"/>
    </source>
</evidence>
<feature type="region of interest" description="Disordered" evidence="1">
    <location>
        <begin position="134"/>
        <end position="156"/>
    </location>
</feature>
<feature type="compositionally biased region" description="Basic and acidic residues" evidence="1">
    <location>
        <begin position="695"/>
        <end position="710"/>
    </location>
</feature>
<feature type="region of interest" description="Disordered" evidence="1">
    <location>
        <begin position="1"/>
        <end position="40"/>
    </location>
</feature>